<evidence type="ECO:0000256" key="6">
    <source>
        <dbReference type="SAM" id="MobiDB-lite"/>
    </source>
</evidence>
<keyword evidence="5 7" id="KW-0472">Membrane</keyword>
<comment type="subcellular location">
    <subcellularLocation>
        <location evidence="1">Cell membrane</location>
        <topology evidence="1">Multi-pass membrane protein</topology>
    </subcellularLocation>
</comment>
<feature type="transmembrane region" description="Helical" evidence="7">
    <location>
        <begin position="6"/>
        <end position="25"/>
    </location>
</feature>
<keyword evidence="10" id="KW-1185">Reference proteome</keyword>
<evidence type="ECO:0000256" key="4">
    <source>
        <dbReference type="ARBA" id="ARBA00022989"/>
    </source>
</evidence>
<feature type="compositionally biased region" description="Basic and acidic residues" evidence="6">
    <location>
        <begin position="89"/>
        <end position="104"/>
    </location>
</feature>
<comment type="caution">
    <text evidence="9">The sequence shown here is derived from an EMBL/GenBank/DDBJ whole genome shotgun (WGS) entry which is preliminary data.</text>
</comment>
<feature type="domain" description="MrpA C-terminal/MbhD" evidence="8">
    <location>
        <begin position="16"/>
        <end position="79"/>
    </location>
</feature>
<feature type="transmembrane region" description="Helical" evidence="7">
    <location>
        <begin position="32"/>
        <end position="50"/>
    </location>
</feature>
<evidence type="ECO:0000256" key="3">
    <source>
        <dbReference type="ARBA" id="ARBA00022692"/>
    </source>
</evidence>
<evidence type="ECO:0000256" key="1">
    <source>
        <dbReference type="ARBA" id="ARBA00004651"/>
    </source>
</evidence>
<sequence>MTILNWALDGLLGVSLFSLAWLALASPDIFKAIVLFISFGLLMALAWVRLNAPDIALAEAAIGAGLTGALLLAAFARLKDNSTSVSDGEEIKSHMHHDSNELPK</sequence>
<reference evidence="9 10" key="1">
    <citation type="submission" date="2018-12" db="EMBL/GenBank/DDBJ databases">
        <authorList>
            <person name="Yu L."/>
        </authorList>
    </citation>
    <scope>NUCLEOTIDE SEQUENCE [LARGE SCALE GENOMIC DNA]</scope>
    <source>
        <strain evidence="9 10">HAW-EB5</strain>
    </source>
</reference>
<evidence type="ECO:0000256" key="5">
    <source>
        <dbReference type="ARBA" id="ARBA00023136"/>
    </source>
</evidence>
<dbReference type="InterPro" id="IPR025383">
    <property type="entry name" value="MrpA_C/MbhD"/>
</dbReference>
<evidence type="ECO:0000313" key="10">
    <source>
        <dbReference type="Proteomes" id="UP000282060"/>
    </source>
</evidence>
<proteinExistence type="predicted"/>
<evidence type="ECO:0000313" key="9">
    <source>
        <dbReference type="EMBL" id="RTR35106.1"/>
    </source>
</evidence>
<dbReference type="EMBL" id="RXNV01000001">
    <property type="protein sequence ID" value="RTR35106.1"/>
    <property type="molecule type" value="Genomic_DNA"/>
</dbReference>
<evidence type="ECO:0000259" key="8">
    <source>
        <dbReference type="Pfam" id="PF13244"/>
    </source>
</evidence>
<dbReference type="Proteomes" id="UP000282060">
    <property type="component" value="Unassembled WGS sequence"/>
</dbReference>
<dbReference type="Pfam" id="PF13244">
    <property type="entry name" value="MbhD"/>
    <property type="match status" value="1"/>
</dbReference>
<name>A0A431WHU8_9GAMM</name>
<evidence type="ECO:0000256" key="7">
    <source>
        <dbReference type="SAM" id="Phobius"/>
    </source>
</evidence>
<evidence type="ECO:0000256" key="2">
    <source>
        <dbReference type="ARBA" id="ARBA00022475"/>
    </source>
</evidence>
<gene>
    <name evidence="9" type="ORF">EKG39_03660</name>
</gene>
<keyword evidence="4 7" id="KW-1133">Transmembrane helix</keyword>
<keyword evidence="3 7" id="KW-0812">Transmembrane</keyword>
<accession>A0A431WHU8</accession>
<feature type="transmembrane region" description="Helical" evidence="7">
    <location>
        <begin position="56"/>
        <end position="76"/>
    </location>
</feature>
<keyword evidence="2" id="KW-1003">Cell membrane</keyword>
<feature type="region of interest" description="Disordered" evidence="6">
    <location>
        <begin position="82"/>
        <end position="104"/>
    </location>
</feature>
<organism evidence="9 10">
    <name type="scientific">Shewanella atlantica</name>
    <dbReference type="NCBI Taxonomy" id="271099"/>
    <lineage>
        <taxon>Bacteria</taxon>
        <taxon>Pseudomonadati</taxon>
        <taxon>Pseudomonadota</taxon>
        <taxon>Gammaproteobacteria</taxon>
        <taxon>Alteromonadales</taxon>
        <taxon>Shewanellaceae</taxon>
        <taxon>Shewanella</taxon>
    </lineage>
</organism>
<dbReference type="GO" id="GO:0005886">
    <property type="term" value="C:plasma membrane"/>
    <property type="evidence" value="ECO:0007669"/>
    <property type="project" value="UniProtKB-SubCell"/>
</dbReference>
<dbReference type="AlphaFoldDB" id="A0A431WHU8"/>
<protein>
    <submittedName>
        <fullName evidence="9">DUF4040 domain-containing protein</fullName>
    </submittedName>
</protein>